<sequence length="575" mass="62034">MKRSISAGGLGLLLLATAVESVRADAVFAGFYRGGEAPEGIYTFTDPEHPFETSKRVGEWPFPGVSWQGLGFDGDHYFVINRGTSFGGTGLHEYDGATSLPLISGTDTYSDWHGIGYAHGVYYGLYHGSSLEGPGLYIFCDPADAGRTCVRICTKQTFPESVWSDVGTDGETLVFQRTDAGGGMPGLYTYDPEGDRFTRISGDETYEDWEDIGLYDADVAPLRNRTVYLVLFGGQSNALGWGYHQYLLDRGDPLAEVQNDVYLLYDIAGTGYLPENHLIKLQSGTANTVVKPHGHYPELTNTPICRFGPELSLGREVRDRISIPGVEVAVTKFAHGGTSLYDPDDWKADGTADRSADGNIYRIFQETAWRAIAALRHTYPRHDVEVLGMGWVQGESDALENRGQEYAQHLTDFIADVRATFGSDVTFALSKLSPNQVAGSTDTNRLAQWDLVLAAQESVTAADPNAAATSTTGAVYSVSAGYDEGKLHFTSGALLQIGRDLGAAIVATSGIDTDGDGLPDAWEHGFAPGTAGLSPEADFDGDGVTDGEEYRTGTDPADPDDRLRIRRDSASTGSW</sequence>
<dbReference type="PANTHER" id="PTHR31988">
    <property type="entry name" value="ESTERASE, PUTATIVE (DUF303)-RELATED"/>
    <property type="match status" value="1"/>
</dbReference>
<dbReference type="SUPFAM" id="SSF52266">
    <property type="entry name" value="SGNH hydrolase"/>
    <property type="match status" value="1"/>
</dbReference>
<feature type="compositionally biased region" description="Basic and acidic residues" evidence="6">
    <location>
        <begin position="559"/>
        <end position="569"/>
    </location>
</feature>
<keyword evidence="3" id="KW-0732">Signal</keyword>
<dbReference type="STRING" id="1307763.L21SP4_02136"/>
<evidence type="ECO:0000256" key="5">
    <source>
        <dbReference type="ARBA" id="ARBA00022837"/>
    </source>
</evidence>
<dbReference type="RefSeq" id="WP_052882606.1">
    <property type="nucleotide sequence ID" value="NZ_CP010904.1"/>
</dbReference>
<keyword evidence="9" id="KW-1185">Reference proteome</keyword>
<evidence type="ECO:0000256" key="1">
    <source>
        <dbReference type="ARBA" id="ARBA00004613"/>
    </source>
</evidence>
<dbReference type="KEGG" id="vbl:L21SP4_02136"/>
<dbReference type="EMBL" id="CP010904">
    <property type="protein sequence ID" value="AKJ65367.1"/>
    <property type="molecule type" value="Genomic_DNA"/>
</dbReference>
<comment type="subcellular location">
    <subcellularLocation>
        <location evidence="1">Secreted</location>
    </subcellularLocation>
</comment>
<dbReference type="Proteomes" id="UP000035268">
    <property type="component" value="Chromosome"/>
</dbReference>
<dbReference type="Gene3D" id="3.40.50.1110">
    <property type="entry name" value="SGNH hydrolase"/>
    <property type="match status" value="1"/>
</dbReference>
<evidence type="ECO:0000313" key="9">
    <source>
        <dbReference type="Proteomes" id="UP000035268"/>
    </source>
</evidence>
<evidence type="ECO:0000256" key="6">
    <source>
        <dbReference type="SAM" id="MobiDB-lite"/>
    </source>
</evidence>
<name>A0A0G3EIY0_9BACT</name>
<feature type="region of interest" description="Disordered" evidence="6">
    <location>
        <begin position="516"/>
        <end position="575"/>
    </location>
</feature>
<accession>A0A0G3EIY0</accession>
<reference evidence="9" key="1">
    <citation type="submission" date="2015-02" db="EMBL/GenBank/DDBJ databases">
        <title>Description and complete genome sequence of the first cultured representative of the subdivision 5 of the Verrucomicrobia phylum.</title>
        <authorList>
            <person name="Spring S."/>
            <person name="Bunk B."/>
            <person name="Sproer C."/>
            <person name="Klenk H.-P."/>
        </authorList>
    </citation>
    <scope>NUCLEOTIDE SEQUENCE [LARGE SCALE GENOMIC DNA]</scope>
    <source>
        <strain evidence="9">L21-Fru-AB</strain>
    </source>
</reference>
<evidence type="ECO:0000256" key="4">
    <source>
        <dbReference type="ARBA" id="ARBA00022801"/>
    </source>
</evidence>
<keyword evidence="2" id="KW-0964">Secreted</keyword>
<dbReference type="OrthoDB" id="9795554at2"/>
<gene>
    <name evidence="8" type="ORF">L21SP4_02136</name>
</gene>
<dbReference type="InterPro" id="IPR059100">
    <property type="entry name" value="TSP3_bac"/>
</dbReference>
<dbReference type="GO" id="GO:0016788">
    <property type="term" value="F:hydrolase activity, acting on ester bonds"/>
    <property type="evidence" value="ECO:0007669"/>
    <property type="project" value="UniProtKB-ARBA"/>
</dbReference>
<dbReference type="PANTHER" id="PTHR31988:SF19">
    <property type="entry name" value="9-O-ACETYL-N-ACETYLNEURAMINIC ACID DEACETYLASE-RELATED"/>
    <property type="match status" value="1"/>
</dbReference>
<protein>
    <recommendedName>
        <fullName evidence="7">Sialate O-acetylesterase domain-containing protein</fullName>
    </recommendedName>
</protein>
<evidence type="ECO:0000256" key="2">
    <source>
        <dbReference type="ARBA" id="ARBA00022525"/>
    </source>
</evidence>
<dbReference type="InterPro" id="IPR005181">
    <property type="entry name" value="SASA"/>
</dbReference>
<evidence type="ECO:0000259" key="7">
    <source>
        <dbReference type="Pfam" id="PF03629"/>
    </source>
</evidence>
<proteinExistence type="predicted"/>
<keyword evidence="5" id="KW-0106">Calcium</keyword>
<dbReference type="Pfam" id="PF03629">
    <property type="entry name" value="SASA"/>
    <property type="match status" value="1"/>
</dbReference>
<dbReference type="PATRIC" id="fig|1609981.3.peg.2223"/>
<keyword evidence="4" id="KW-0378">Hydrolase</keyword>
<dbReference type="InterPro" id="IPR036514">
    <property type="entry name" value="SGNH_hydro_sf"/>
</dbReference>
<dbReference type="Pfam" id="PF18884">
    <property type="entry name" value="TSP3_bac"/>
    <property type="match status" value="2"/>
</dbReference>
<reference evidence="8 9" key="2">
    <citation type="journal article" date="2016" name="ISME J.">
        <title>Characterization of the first cultured representative of Verrucomicrobia subdivision 5 indicates the proposal of a novel phylum.</title>
        <authorList>
            <person name="Spring S."/>
            <person name="Bunk B."/>
            <person name="Sproer C."/>
            <person name="Schumann P."/>
            <person name="Rohde M."/>
            <person name="Tindall B.J."/>
            <person name="Klenk H.P."/>
        </authorList>
    </citation>
    <scope>NUCLEOTIDE SEQUENCE [LARGE SCALE GENOMIC DNA]</scope>
    <source>
        <strain evidence="8 9">L21-Fru-AB</strain>
    </source>
</reference>
<dbReference type="AlphaFoldDB" id="A0A0G3EIY0"/>
<feature type="compositionally biased region" description="Acidic residues" evidence="6">
    <location>
        <begin position="537"/>
        <end position="547"/>
    </location>
</feature>
<evidence type="ECO:0000256" key="3">
    <source>
        <dbReference type="ARBA" id="ARBA00022729"/>
    </source>
</evidence>
<organism evidence="8 9">
    <name type="scientific">Kiritimatiella glycovorans</name>
    <dbReference type="NCBI Taxonomy" id="1307763"/>
    <lineage>
        <taxon>Bacteria</taxon>
        <taxon>Pseudomonadati</taxon>
        <taxon>Kiritimatiellota</taxon>
        <taxon>Kiritimatiellia</taxon>
        <taxon>Kiritimatiellales</taxon>
        <taxon>Kiritimatiellaceae</taxon>
        <taxon>Kiritimatiella</taxon>
    </lineage>
</organism>
<evidence type="ECO:0000313" key="8">
    <source>
        <dbReference type="EMBL" id="AKJ65367.1"/>
    </source>
</evidence>
<feature type="domain" description="Sialate O-acetylesterase" evidence="7">
    <location>
        <begin position="230"/>
        <end position="505"/>
    </location>
</feature>
<dbReference type="InterPro" id="IPR052940">
    <property type="entry name" value="Carb_Esterase_6"/>
</dbReference>